<dbReference type="InterPro" id="IPR000073">
    <property type="entry name" value="AB_hydrolase_1"/>
</dbReference>
<dbReference type="PANTHER" id="PTHR43798">
    <property type="entry name" value="MONOACYLGLYCEROL LIPASE"/>
    <property type="match status" value="1"/>
</dbReference>
<name>A0A1M6IKE4_9CLOT</name>
<feature type="domain" description="AB hydrolase-1" evidence="1">
    <location>
        <begin position="21"/>
        <end position="250"/>
    </location>
</feature>
<dbReference type="RefSeq" id="WP_073007965.1">
    <property type="nucleotide sequence ID" value="NZ_FQZO01000004.1"/>
</dbReference>
<keyword evidence="3" id="KW-1185">Reference proteome</keyword>
<dbReference type="AlphaFoldDB" id="A0A1M6IKE4"/>
<dbReference type="SUPFAM" id="SSF53474">
    <property type="entry name" value="alpha/beta-Hydrolases"/>
    <property type="match status" value="1"/>
</dbReference>
<dbReference type="PRINTS" id="PR00111">
    <property type="entry name" value="ABHYDROLASE"/>
</dbReference>
<evidence type="ECO:0000313" key="3">
    <source>
        <dbReference type="Proteomes" id="UP000184080"/>
    </source>
</evidence>
<evidence type="ECO:0000313" key="2">
    <source>
        <dbReference type="EMBL" id="SHJ34884.1"/>
    </source>
</evidence>
<dbReference type="OrthoDB" id="9775557at2"/>
<dbReference type="Proteomes" id="UP000184080">
    <property type="component" value="Unassembled WGS sequence"/>
</dbReference>
<proteinExistence type="predicted"/>
<dbReference type="InterPro" id="IPR050266">
    <property type="entry name" value="AB_hydrolase_sf"/>
</dbReference>
<dbReference type="InterPro" id="IPR029058">
    <property type="entry name" value="AB_hydrolase_fold"/>
</dbReference>
<organism evidence="2 3">
    <name type="scientific">Clostridium amylolyticum</name>
    <dbReference type="NCBI Taxonomy" id="1121298"/>
    <lineage>
        <taxon>Bacteria</taxon>
        <taxon>Bacillati</taxon>
        <taxon>Bacillota</taxon>
        <taxon>Clostridia</taxon>
        <taxon>Eubacteriales</taxon>
        <taxon>Clostridiaceae</taxon>
        <taxon>Clostridium</taxon>
    </lineage>
</organism>
<protein>
    <submittedName>
        <fullName evidence="2">Pimeloyl-ACP methyl ester carboxylesterase</fullName>
    </submittedName>
</protein>
<gene>
    <name evidence="2" type="ORF">SAMN05444401_2861</name>
</gene>
<dbReference type="STRING" id="1121298.SAMN05444401_2861"/>
<dbReference type="Gene3D" id="3.40.50.1820">
    <property type="entry name" value="alpha/beta hydrolase"/>
    <property type="match status" value="1"/>
</dbReference>
<reference evidence="2 3" key="1">
    <citation type="submission" date="2016-11" db="EMBL/GenBank/DDBJ databases">
        <authorList>
            <person name="Jaros S."/>
            <person name="Januszkiewicz K."/>
            <person name="Wedrychowicz H."/>
        </authorList>
    </citation>
    <scope>NUCLEOTIDE SEQUENCE [LARGE SCALE GENOMIC DNA]</scope>
    <source>
        <strain evidence="2 3">DSM 21864</strain>
    </source>
</reference>
<dbReference type="EMBL" id="FQZO01000004">
    <property type="protein sequence ID" value="SHJ34884.1"/>
    <property type="molecule type" value="Genomic_DNA"/>
</dbReference>
<dbReference type="Pfam" id="PF00561">
    <property type="entry name" value="Abhydrolase_1"/>
    <property type="match status" value="1"/>
</dbReference>
<sequence>MPKIKINEHELYYKIYGEGEPVIFLNGIMMSTLSWKPFTESLKGYKLILLDLIDQGQSSKAEDYYDQEIHVDMIKEFMDKLSLEKVHLFGVSYGGEVAMRFALKYENRLNTLLLSNTTSKTTNMLKDIEKLWDFAASTYDGHVFFKATMPFIYSHKFYEENSKWLEDRENLFCKVFTKDWYEGFRRAARSASSLNLTDELHCISLPTLIIGSDMDIITPLAYQHILHEEIKHSHMVVIKDAGHASMYEKPYEFVSILKGFLDTAKYKILIP</sequence>
<accession>A0A1M6IKE4</accession>
<evidence type="ECO:0000259" key="1">
    <source>
        <dbReference type="Pfam" id="PF00561"/>
    </source>
</evidence>